<dbReference type="InterPro" id="IPR007712">
    <property type="entry name" value="RelE/ParE_toxin"/>
</dbReference>
<sequence length="94" mass="10638">MSAPCSVYWSRAATRDMAAIGRHIAKDSPDNARKLVLRIADRVQLLGANPFMGHVGVKGRRTLVVHRHYLVFYRLLPDGVHILRVKHSARMQPL</sequence>
<name>A0ABW9W0J9_9BURK</name>
<dbReference type="InterPro" id="IPR035093">
    <property type="entry name" value="RelE/ParE_toxin_dom_sf"/>
</dbReference>
<comment type="caution">
    <text evidence="3">The sequence shown here is derived from an EMBL/GenBank/DDBJ whole genome shotgun (WGS) entry which is preliminary data.</text>
</comment>
<dbReference type="InterPro" id="IPR051803">
    <property type="entry name" value="TA_system_RelE-like_toxin"/>
</dbReference>
<evidence type="ECO:0000256" key="1">
    <source>
        <dbReference type="ARBA" id="ARBA00006226"/>
    </source>
</evidence>
<evidence type="ECO:0000256" key="2">
    <source>
        <dbReference type="ARBA" id="ARBA00022649"/>
    </source>
</evidence>
<evidence type="ECO:0000313" key="4">
    <source>
        <dbReference type="Proteomes" id="UP000642144"/>
    </source>
</evidence>
<evidence type="ECO:0000313" key="3">
    <source>
        <dbReference type="EMBL" id="MYN27497.1"/>
    </source>
</evidence>
<organism evidence="3 4">
    <name type="scientific">Duganella levis</name>
    <dbReference type="NCBI Taxonomy" id="2692169"/>
    <lineage>
        <taxon>Bacteria</taxon>
        <taxon>Pseudomonadati</taxon>
        <taxon>Pseudomonadota</taxon>
        <taxon>Betaproteobacteria</taxon>
        <taxon>Burkholderiales</taxon>
        <taxon>Oxalobacteraceae</taxon>
        <taxon>Telluria group</taxon>
        <taxon>Duganella</taxon>
    </lineage>
</organism>
<dbReference type="RefSeq" id="WP_161055427.1">
    <property type="nucleotide sequence ID" value="NZ_WWCT01000010.1"/>
</dbReference>
<keyword evidence="4" id="KW-1185">Reference proteome</keyword>
<dbReference type="Pfam" id="PF05016">
    <property type="entry name" value="ParE_toxin"/>
    <property type="match status" value="1"/>
</dbReference>
<gene>
    <name evidence="3" type="ORF">GTP69_13850</name>
</gene>
<dbReference type="PANTHER" id="PTHR33755">
    <property type="entry name" value="TOXIN PARE1-RELATED"/>
    <property type="match status" value="1"/>
</dbReference>
<protein>
    <submittedName>
        <fullName evidence="3">Type II toxin-antitoxin system RelE/ParE family toxin</fullName>
    </submittedName>
</protein>
<dbReference type="EMBL" id="WWCT01000010">
    <property type="protein sequence ID" value="MYN27497.1"/>
    <property type="molecule type" value="Genomic_DNA"/>
</dbReference>
<dbReference type="Proteomes" id="UP000642144">
    <property type="component" value="Unassembled WGS sequence"/>
</dbReference>
<keyword evidence="2" id="KW-1277">Toxin-antitoxin system</keyword>
<comment type="similarity">
    <text evidence="1">Belongs to the RelE toxin family.</text>
</comment>
<reference evidence="3 4" key="1">
    <citation type="submission" date="2019-12" db="EMBL/GenBank/DDBJ databases">
        <title>Novel species isolated from a subtropical stream in China.</title>
        <authorList>
            <person name="Lu H."/>
        </authorList>
    </citation>
    <scope>NUCLEOTIDE SEQUENCE [LARGE SCALE GENOMIC DNA]</scope>
    <source>
        <strain evidence="3 4">CY42W</strain>
    </source>
</reference>
<dbReference type="PANTHER" id="PTHR33755:SF6">
    <property type="entry name" value="PLASMID STABILIZATION SYSTEM PROTEIN"/>
    <property type="match status" value="1"/>
</dbReference>
<accession>A0ABW9W0J9</accession>
<dbReference type="Gene3D" id="3.30.2310.20">
    <property type="entry name" value="RelE-like"/>
    <property type="match status" value="1"/>
</dbReference>
<proteinExistence type="inferred from homology"/>